<dbReference type="PANTHER" id="PTHR22939:SF129">
    <property type="entry name" value="SERINE PROTEASE HTRA2, MITOCHONDRIAL"/>
    <property type="match status" value="1"/>
</dbReference>
<sequence length="436" mass="47085">MQEDEFITQHIAEKKQKRKKLMELAGKAALAGAGFALGAAAITCVTCPILAKKWRQSTEKNSVKIERDESRGEGESREQLSSPAEAESGSGEVNGEAENQNIREQVEQAIENRDYTLSDIRQMAGTLRKQADSADAAVVSVTHEQAERDWFNNALESSENYAGLAVAKTESELLFLTTTAAVEGTDTVTVTFARGDRMSATVKLRDSATHLAVLSLPITDANRDSLAKQAVIPFGNSYRLKRGDLLFLIGSPLGMIHSVKYGFLSNVRTNVSVMDGYATVYLPDVSGDAASGTWVLNADGELVGWMTDLFSETEGQSSTAILGISDLKPMIERMMNGKETAKLGIYGRQVGTTQREQGMPAGVYISRVEPNAPAYAAGVQPGDILISLGDSKIETMRDLEGALEKSAKGESVRLTLMRNGREKYETISVTATLAGR</sequence>
<dbReference type="EMBL" id="AGEL01000007">
    <property type="protein sequence ID" value="EHO16616.1"/>
    <property type="molecule type" value="Genomic_DNA"/>
</dbReference>
<dbReference type="GO" id="GO:0006508">
    <property type="term" value="P:proteolysis"/>
    <property type="evidence" value="ECO:0007669"/>
    <property type="project" value="UniProtKB-KW"/>
</dbReference>
<dbReference type="GO" id="GO:0004252">
    <property type="term" value="F:serine-type endopeptidase activity"/>
    <property type="evidence" value="ECO:0007669"/>
    <property type="project" value="InterPro"/>
</dbReference>
<dbReference type="InterPro" id="IPR001478">
    <property type="entry name" value="PDZ"/>
</dbReference>
<dbReference type="AlphaFoldDB" id="A0AA37DG36"/>
<keyword evidence="2" id="KW-0645">Protease</keyword>
<dbReference type="PRINTS" id="PR00834">
    <property type="entry name" value="PROTEASES2C"/>
</dbReference>
<dbReference type="SMART" id="SM00228">
    <property type="entry name" value="PDZ"/>
    <property type="match status" value="1"/>
</dbReference>
<evidence type="ECO:0000259" key="6">
    <source>
        <dbReference type="PROSITE" id="PS50106"/>
    </source>
</evidence>
<dbReference type="PROSITE" id="PS50106">
    <property type="entry name" value="PDZ"/>
    <property type="match status" value="1"/>
</dbReference>
<evidence type="ECO:0000313" key="8">
    <source>
        <dbReference type="Proteomes" id="UP000018466"/>
    </source>
</evidence>
<keyword evidence="5" id="KW-0472">Membrane</keyword>
<feature type="compositionally biased region" description="Low complexity" evidence="4">
    <location>
        <begin position="81"/>
        <end position="91"/>
    </location>
</feature>
<keyword evidence="5" id="KW-0812">Transmembrane</keyword>
<feature type="domain" description="PDZ" evidence="6">
    <location>
        <begin position="328"/>
        <end position="420"/>
    </location>
</feature>
<dbReference type="InterPro" id="IPR009003">
    <property type="entry name" value="Peptidase_S1_PA"/>
</dbReference>
<dbReference type="Pfam" id="PF13365">
    <property type="entry name" value="Trypsin_2"/>
    <property type="match status" value="1"/>
</dbReference>
<dbReference type="Pfam" id="PF13180">
    <property type="entry name" value="PDZ_2"/>
    <property type="match status" value="1"/>
</dbReference>
<dbReference type="SUPFAM" id="SSF50156">
    <property type="entry name" value="PDZ domain-like"/>
    <property type="match status" value="1"/>
</dbReference>
<feature type="region of interest" description="Disordered" evidence="4">
    <location>
        <begin position="58"/>
        <end position="100"/>
    </location>
</feature>
<dbReference type="RefSeq" id="WP_009533148.1">
    <property type="nucleotide sequence ID" value="NZ_JH590863.1"/>
</dbReference>
<name>A0AA37DG36_9FIRM</name>
<dbReference type="InterPro" id="IPR036034">
    <property type="entry name" value="PDZ_sf"/>
</dbReference>
<gene>
    <name evidence="7" type="ORF">HMPREF9623_01315</name>
</gene>
<evidence type="ECO:0000256" key="1">
    <source>
        <dbReference type="ARBA" id="ARBA00010541"/>
    </source>
</evidence>
<feature type="transmembrane region" description="Helical" evidence="5">
    <location>
        <begin position="24"/>
        <end position="51"/>
    </location>
</feature>
<comment type="caution">
    <text evidence="7">The sequence shown here is derived from an EMBL/GenBank/DDBJ whole genome shotgun (WGS) entry which is preliminary data.</text>
</comment>
<evidence type="ECO:0000256" key="2">
    <source>
        <dbReference type="ARBA" id="ARBA00022670"/>
    </source>
</evidence>
<dbReference type="Gene3D" id="2.40.10.10">
    <property type="entry name" value="Trypsin-like serine proteases"/>
    <property type="match status" value="2"/>
</dbReference>
<dbReference type="SUPFAM" id="SSF50494">
    <property type="entry name" value="Trypsin-like serine proteases"/>
    <property type="match status" value="1"/>
</dbReference>
<organism evidence="7 8">
    <name type="scientific">Stomatobaculum longum</name>
    <dbReference type="NCBI Taxonomy" id="796942"/>
    <lineage>
        <taxon>Bacteria</taxon>
        <taxon>Bacillati</taxon>
        <taxon>Bacillota</taxon>
        <taxon>Clostridia</taxon>
        <taxon>Lachnospirales</taxon>
        <taxon>Lachnospiraceae</taxon>
        <taxon>Stomatobaculum</taxon>
    </lineage>
</organism>
<proteinExistence type="inferred from homology"/>
<dbReference type="InterPro" id="IPR043504">
    <property type="entry name" value="Peptidase_S1_PA_chymotrypsin"/>
</dbReference>
<keyword evidence="8" id="KW-1185">Reference proteome</keyword>
<evidence type="ECO:0000256" key="5">
    <source>
        <dbReference type="SAM" id="Phobius"/>
    </source>
</evidence>
<feature type="compositionally biased region" description="Basic and acidic residues" evidence="4">
    <location>
        <begin position="58"/>
        <end position="78"/>
    </location>
</feature>
<evidence type="ECO:0000256" key="4">
    <source>
        <dbReference type="SAM" id="MobiDB-lite"/>
    </source>
</evidence>
<reference evidence="7 8" key="1">
    <citation type="submission" date="2011-10" db="EMBL/GenBank/DDBJ databases">
        <title>The Genome Sequence of Lachnospiraceae bacterium ACC2.</title>
        <authorList>
            <consortium name="The Broad Institute Genome Sequencing Platform"/>
            <person name="Earl A."/>
            <person name="Ward D."/>
            <person name="Feldgarden M."/>
            <person name="Gevers D."/>
            <person name="Sizova M."/>
            <person name="Hazen A."/>
            <person name="Epstein S."/>
            <person name="Young S.K."/>
            <person name="Zeng Q."/>
            <person name="Gargeya S."/>
            <person name="Fitzgerald M."/>
            <person name="Haas B."/>
            <person name="Abouelleil A."/>
            <person name="Alvarado L."/>
            <person name="Arachchi H.M."/>
            <person name="Berlin A."/>
            <person name="Brown A."/>
            <person name="Chapman S.B."/>
            <person name="Chen Z."/>
            <person name="Dunbar C."/>
            <person name="Freedman E."/>
            <person name="Gearin G."/>
            <person name="Goldberg J."/>
            <person name="Griggs A."/>
            <person name="Gujja S."/>
            <person name="Heiman D."/>
            <person name="Howarth C."/>
            <person name="Larson L."/>
            <person name="Lui A."/>
            <person name="MacDonald P.J.P."/>
            <person name="Montmayeur A."/>
            <person name="Murphy C."/>
            <person name="Neiman D."/>
            <person name="Pearson M."/>
            <person name="Priest M."/>
            <person name="Roberts A."/>
            <person name="Saif S."/>
            <person name="Shea T."/>
            <person name="Shenoy N."/>
            <person name="Sisk P."/>
            <person name="Stolte C."/>
            <person name="Sykes S."/>
            <person name="Wortman J."/>
            <person name="Nusbaum C."/>
            <person name="Birren B."/>
        </authorList>
    </citation>
    <scope>NUCLEOTIDE SEQUENCE [LARGE SCALE GENOMIC DNA]</scope>
    <source>
        <strain evidence="7 8">ACC2</strain>
    </source>
</reference>
<evidence type="ECO:0000256" key="3">
    <source>
        <dbReference type="ARBA" id="ARBA00022801"/>
    </source>
</evidence>
<dbReference type="Proteomes" id="UP000018466">
    <property type="component" value="Unassembled WGS sequence"/>
</dbReference>
<protein>
    <recommendedName>
        <fullName evidence="6">PDZ domain-containing protein</fullName>
    </recommendedName>
</protein>
<dbReference type="InterPro" id="IPR001940">
    <property type="entry name" value="Peptidase_S1C"/>
</dbReference>
<accession>A0AA37DG36</accession>
<keyword evidence="5" id="KW-1133">Transmembrane helix</keyword>
<evidence type="ECO:0000313" key="7">
    <source>
        <dbReference type="EMBL" id="EHO16616.1"/>
    </source>
</evidence>
<dbReference type="GeneID" id="86941069"/>
<dbReference type="PANTHER" id="PTHR22939">
    <property type="entry name" value="SERINE PROTEASE FAMILY S1C HTRA-RELATED"/>
    <property type="match status" value="1"/>
</dbReference>
<comment type="similarity">
    <text evidence="1">Belongs to the peptidase S1C family.</text>
</comment>
<dbReference type="Gene3D" id="2.30.42.10">
    <property type="match status" value="1"/>
</dbReference>
<keyword evidence="3" id="KW-0378">Hydrolase</keyword>